<reference evidence="1 2" key="1">
    <citation type="submission" date="2014-08" db="EMBL/GenBank/DDBJ databases">
        <title>Porphyromonas gulae strain:COT-052_OH3439 Genome sequencing.</title>
        <authorList>
            <person name="Wallis C."/>
            <person name="Deusch O."/>
            <person name="O'Flynn C."/>
            <person name="Davis I."/>
            <person name="Jospin G."/>
            <person name="Darling A.E."/>
            <person name="Coil D.A."/>
            <person name="Alexiev A."/>
            <person name="Horsfall A."/>
            <person name="Kirkwood N."/>
            <person name="Harris S."/>
            <person name="Eisen J.A."/>
        </authorList>
    </citation>
    <scope>NUCLEOTIDE SEQUENCE [LARGE SCALE GENOMIC DNA]</scope>
    <source>
        <strain evidence="2">COT-052 OH3439</strain>
    </source>
</reference>
<comment type="caution">
    <text evidence="1">The sequence shown here is derived from an EMBL/GenBank/DDBJ whole genome shotgun (WGS) entry which is preliminary data.</text>
</comment>
<organism evidence="1 2">
    <name type="scientific">Porphyromonas gulae</name>
    <dbReference type="NCBI Taxonomy" id="111105"/>
    <lineage>
        <taxon>Bacteria</taxon>
        <taxon>Pseudomonadati</taxon>
        <taxon>Bacteroidota</taxon>
        <taxon>Bacteroidia</taxon>
        <taxon>Bacteroidales</taxon>
        <taxon>Porphyromonadaceae</taxon>
        <taxon>Porphyromonas</taxon>
    </lineage>
</organism>
<dbReference type="EMBL" id="JRAK01000111">
    <property type="protein sequence ID" value="KGN86371.1"/>
    <property type="molecule type" value="Genomic_DNA"/>
</dbReference>
<dbReference type="Proteomes" id="UP000030146">
    <property type="component" value="Unassembled WGS sequence"/>
</dbReference>
<gene>
    <name evidence="1" type="ORF">HR15_08000</name>
</gene>
<evidence type="ECO:0000313" key="2">
    <source>
        <dbReference type="Proteomes" id="UP000030146"/>
    </source>
</evidence>
<accession>A0A0A2F5V0</accession>
<sequence length="61" mass="7332">MRAWKLLPGSLFIEKAMDMYGWHYIPEYVILRQGELLRTLLSTSRRNVHIDQNEENNEKLL</sequence>
<proteinExistence type="predicted"/>
<dbReference type="AlphaFoldDB" id="A0A0A2F5V0"/>
<protein>
    <submittedName>
        <fullName evidence="1">Uncharacterized protein</fullName>
    </submittedName>
</protein>
<name>A0A0A2F5V0_9PORP</name>
<evidence type="ECO:0000313" key="1">
    <source>
        <dbReference type="EMBL" id="KGN86371.1"/>
    </source>
</evidence>
<keyword evidence="2" id="KW-1185">Reference proteome</keyword>